<evidence type="ECO:0000256" key="2">
    <source>
        <dbReference type="SAM" id="SignalP"/>
    </source>
</evidence>
<dbReference type="PANTHER" id="PTHR31836:SF21">
    <property type="entry name" value="EXPANSIN-LIKE PROTEIN 7"/>
    <property type="match status" value="1"/>
</dbReference>
<dbReference type="PANTHER" id="PTHR31836">
    <property type="match status" value="1"/>
</dbReference>
<comment type="caution">
    <text evidence="4">The sequence shown here is derived from an EMBL/GenBank/DDBJ whole genome shotgun (WGS) entry which is preliminary data.</text>
</comment>
<sequence>MFLKAFSVFTLMEAAAYAVTLPALAGSANLARDVAADPISKYTTQWFADNVCNPPDTPGDCLFDTKGLSRKAQELTANPDNFLKSIWEMWESYLYNDKWKDTNNPLREIIADEKLRYEYFSNMSGAMAFMCEYVALFMVRDEDFPEVRPDGIWGQVEFEQLKRADGERRVDVVTFQFQSSPSPSKSRPRKFPEMLNQVLVVAALCASALACPAAEVLARANRGKASFYGGNLDGGNCMFSGYSLPSGVHGTALSGSRWNSAAQCGACVSVKGPNGKTIKAMVVDKCPECDANKLDLFQNAFTQLGDLSQGIIDITWDFVPCGITSPLRVRNKSGTSAHFFSMQVVNPNSAVTALDVSTDGGKTWQPTVRQDYNYFQKRDSSGFGTDKVTVRVRCSSGKTVTLSNIGIQSSSEYTASGNC</sequence>
<dbReference type="InterPro" id="IPR036749">
    <property type="entry name" value="Expansin_CBD_sf"/>
</dbReference>
<name>A0ABY0H205_9PEZI</name>
<dbReference type="Gene3D" id="2.40.40.10">
    <property type="entry name" value="RlpA-like domain"/>
    <property type="match status" value="1"/>
</dbReference>
<feature type="signal peptide" evidence="2">
    <location>
        <begin position="1"/>
        <end position="18"/>
    </location>
</feature>
<keyword evidence="5" id="KW-1185">Reference proteome</keyword>
<dbReference type="EMBL" id="QJNS01000206">
    <property type="protein sequence ID" value="RYO82769.1"/>
    <property type="molecule type" value="Genomic_DNA"/>
</dbReference>
<dbReference type="InterPro" id="IPR007112">
    <property type="entry name" value="Expansin/allergen_DPBB_dom"/>
</dbReference>
<dbReference type="Gene3D" id="2.60.40.760">
    <property type="entry name" value="Expansin, cellulose-binding-like domain"/>
    <property type="match status" value="1"/>
</dbReference>
<dbReference type="NCBIfam" id="NF041144">
    <property type="entry name" value="expansin_EXLX1"/>
    <property type="match status" value="1"/>
</dbReference>
<feature type="domain" description="Expansin-like EG45" evidence="3">
    <location>
        <begin position="229"/>
        <end position="326"/>
    </location>
</feature>
<dbReference type="Proteomes" id="UP000294003">
    <property type="component" value="Unassembled WGS sequence"/>
</dbReference>
<evidence type="ECO:0000256" key="1">
    <source>
        <dbReference type="ARBA" id="ARBA00022729"/>
    </source>
</evidence>
<proteinExistence type="predicted"/>
<evidence type="ECO:0000259" key="3">
    <source>
        <dbReference type="PROSITE" id="PS50842"/>
    </source>
</evidence>
<dbReference type="SUPFAM" id="SSF50939">
    <property type="entry name" value="Sialidases"/>
    <property type="match status" value="1"/>
</dbReference>
<accession>A0ABY0H205</accession>
<gene>
    <name evidence="4" type="ORF">DL762_006433</name>
</gene>
<feature type="chain" id="PRO_5046642012" description="Expansin-like EG45 domain-containing protein" evidence="2">
    <location>
        <begin position="19"/>
        <end position="419"/>
    </location>
</feature>
<dbReference type="InterPro" id="IPR051477">
    <property type="entry name" value="Expansin_CellWall"/>
</dbReference>
<dbReference type="InterPro" id="IPR049818">
    <property type="entry name" value="Expansin_EXLX1-like"/>
</dbReference>
<keyword evidence="1 2" id="KW-0732">Signal</keyword>
<dbReference type="InterPro" id="IPR036278">
    <property type="entry name" value="Sialidase_sf"/>
</dbReference>
<reference evidence="4 5" key="1">
    <citation type="submission" date="2018-06" db="EMBL/GenBank/DDBJ databases">
        <title>Complete Genomes of Monosporascus.</title>
        <authorList>
            <person name="Robinson A.J."/>
            <person name="Natvig D.O."/>
        </authorList>
    </citation>
    <scope>NUCLEOTIDE SEQUENCE [LARGE SCALE GENOMIC DNA]</scope>
    <source>
        <strain evidence="4 5">CBS 609.92</strain>
    </source>
</reference>
<dbReference type="PROSITE" id="PS50842">
    <property type="entry name" value="EXPANSIN_EG45"/>
    <property type="match status" value="1"/>
</dbReference>
<protein>
    <recommendedName>
        <fullName evidence="3">Expansin-like EG45 domain-containing protein</fullName>
    </recommendedName>
</protein>
<evidence type="ECO:0000313" key="5">
    <source>
        <dbReference type="Proteomes" id="UP000294003"/>
    </source>
</evidence>
<organism evidence="4 5">
    <name type="scientific">Monosporascus cannonballus</name>
    <dbReference type="NCBI Taxonomy" id="155416"/>
    <lineage>
        <taxon>Eukaryota</taxon>
        <taxon>Fungi</taxon>
        <taxon>Dikarya</taxon>
        <taxon>Ascomycota</taxon>
        <taxon>Pezizomycotina</taxon>
        <taxon>Sordariomycetes</taxon>
        <taxon>Xylariomycetidae</taxon>
        <taxon>Xylariales</taxon>
        <taxon>Xylariales incertae sedis</taxon>
        <taxon>Monosporascus</taxon>
    </lineage>
</organism>
<dbReference type="InterPro" id="IPR036908">
    <property type="entry name" value="RlpA-like_sf"/>
</dbReference>
<dbReference type="SUPFAM" id="SSF50685">
    <property type="entry name" value="Barwin-like endoglucanases"/>
    <property type="match status" value="1"/>
</dbReference>
<dbReference type="CDD" id="cd22271">
    <property type="entry name" value="DPBB_EXP_N-like"/>
    <property type="match status" value="1"/>
</dbReference>
<evidence type="ECO:0000313" key="4">
    <source>
        <dbReference type="EMBL" id="RYO82769.1"/>
    </source>
</evidence>